<keyword evidence="1" id="KW-0812">Transmembrane</keyword>
<evidence type="ECO:0000313" key="3">
    <source>
        <dbReference type="Proteomes" id="UP000183200"/>
    </source>
</evidence>
<sequence>MKKNQLSELTLDELHKKKNTLKGATIGLGIVMLIAFSILLYLVFKSRNFALITIIPAGLISLIPGIIGLAQVNSEIKLRKAK</sequence>
<dbReference type="Proteomes" id="UP000183200">
    <property type="component" value="Unassembled WGS sequence"/>
</dbReference>
<organism evidence="2 3">
    <name type="scientific">Pedobacter steynii</name>
    <dbReference type="NCBI Taxonomy" id="430522"/>
    <lineage>
        <taxon>Bacteria</taxon>
        <taxon>Pseudomonadati</taxon>
        <taxon>Bacteroidota</taxon>
        <taxon>Sphingobacteriia</taxon>
        <taxon>Sphingobacteriales</taxon>
        <taxon>Sphingobacteriaceae</taxon>
        <taxon>Pedobacter</taxon>
    </lineage>
</organism>
<dbReference type="AlphaFoldDB" id="A0A1H0LGS2"/>
<keyword evidence="3" id="KW-1185">Reference proteome</keyword>
<evidence type="ECO:0000313" key="2">
    <source>
        <dbReference type="EMBL" id="SDO67437.1"/>
    </source>
</evidence>
<feature type="transmembrane region" description="Helical" evidence="1">
    <location>
        <begin position="49"/>
        <end position="72"/>
    </location>
</feature>
<evidence type="ECO:0008006" key="4">
    <source>
        <dbReference type="Google" id="ProtNLM"/>
    </source>
</evidence>
<reference evidence="3" key="1">
    <citation type="submission" date="2016-10" db="EMBL/GenBank/DDBJ databases">
        <authorList>
            <person name="Varghese N."/>
            <person name="Submissions S."/>
        </authorList>
    </citation>
    <scope>NUCLEOTIDE SEQUENCE [LARGE SCALE GENOMIC DNA]</scope>
    <source>
        <strain evidence="3">DSM 19110</strain>
    </source>
</reference>
<keyword evidence="1" id="KW-0472">Membrane</keyword>
<keyword evidence="1" id="KW-1133">Transmembrane helix</keyword>
<proteinExistence type="predicted"/>
<accession>A0A1H0LGS2</accession>
<name>A0A1H0LGS2_9SPHI</name>
<evidence type="ECO:0000256" key="1">
    <source>
        <dbReference type="SAM" id="Phobius"/>
    </source>
</evidence>
<gene>
    <name evidence="2" type="ORF">SAMN05421820_1184</name>
</gene>
<dbReference type="EMBL" id="FNGY01000018">
    <property type="protein sequence ID" value="SDO67437.1"/>
    <property type="molecule type" value="Genomic_DNA"/>
</dbReference>
<feature type="transmembrane region" description="Helical" evidence="1">
    <location>
        <begin position="21"/>
        <end position="43"/>
    </location>
</feature>
<dbReference type="OrthoDB" id="771226at2"/>
<dbReference type="RefSeq" id="WP_074612933.1">
    <property type="nucleotide sequence ID" value="NZ_FNGY01000018.1"/>
</dbReference>
<protein>
    <recommendedName>
        <fullName evidence="4">Redox-active disulfide protein 2</fullName>
    </recommendedName>
</protein>